<dbReference type="OrthoDB" id="9772407at2"/>
<accession>A0A285IMV0</accession>
<evidence type="ECO:0000313" key="3">
    <source>
        <dbReference type="Proteomes" id="UP000219353"/>
    </source>
</evidence>
<protein>
    <submittedName>
        <fullName evidence="2">Predicted oxidoreductase</fullName>
    </submittedName>
</protein>
<dbReference type="InterPro" id="IPR050523">
    <property type="entry name" value="AKR_Detox_Biosynth"/>
</dbReference>
<dbReference type="Proteomes" id="UP000219353">
    <property type="component" value="Unassembled WGS sequence"/>
</dbReference>
<dbReference type="AlphaFoldDB" id="A0A285IMV0"/>
<dbReference type="Pfam" id="PF00248">
    <property type="entry name" value="Aldo_ket_red"/>
    <property type="match status" value="1"/>
</dbReference>
<feature type="domain" description="NADP-dependent oxidoreductase" evidence="1">
    <location>
        <begin position="22"/>
        <end position="317"/>
    </location>
</feature>
<evidence type="ECO:0000313" key="2">
    <source>
        <dbReference type="EMBL" id="SNY49057.1"/>
    </source>
</evidence>
<proteinExistence type="predicted"/>
<keyword evidence="3" id="KW-1185">Reference proteome</keyword>
<dbReference type="SUPFAM" id="SSF51430">
    <property type="entry name" value="NAD(P)-linked oxidoreductase"/>
    <property type="match status" value="1"/>
</dbReference>
<dbReference type="Gene3D" id="3.20.20.100">
    <property type="entry name" value="NADP-dependent oxidoreductase domain"/>
    <property type="match status" value="1"/>
</dbReference>
<sequence>MPATVTTQNCYPLANQLRQHSPLVFGCMNLGGGWNSNPLSAADITEAHKVIDAALEAGIRIFDHADIYTFGKAEQAFGKVLAERPELRQQMSLQSKCGIRFADDDGPQRYDFSGQWLTQSVDNILRRLQIEQLDILLLHRPDPLMQPEEVAATFGQLIQSGKVKHFGVSNMQQHQLALLQSSLVDPLLVNQLELSLSHLAWLDEGTTAGCSGQPAVNFSAGTIEYCRRHKVQLQAWGSLSQGLFTGKDISKAPAHVRATATLVQQLAAEYQVTKEAIVLGWLMRHPAHIQPVIGTTNIQRIKACAEAGEVQLSREHWYALYLSARGAALP</sequence>
<dbReference type="GO" id="GO:0005829">
    <property type="term" value="C:cytosol"/>
    <property type="evidence" value="ECO:0007669"/>
    <property type="project" value="TreeGrafter"/>
</dbReference>
<dbReference type="EMBL" id="OBEB01000002">
    <property type="protein sequence ID" value="SNY49057.1"/>
    <property type="molecule type" value="Genomic_DNA"/>
</dbReference>
<name>A0A285IMV0_9GAMM</name>
<dbReference type="InterPro" id="IPR036812">
    <property type="entry name" value="NAD(P)_OxRdtase_dom_sf"/>
</dbReference>
<dbReference type="CDD" id="cd19092">
    <property type="entry name" value="AKR_BsYcsN_EcYdhF-like"/>
    <property type="match status" value="1"/>
</dbReference>
<reference evidence="3" key="1">
    <citation type="submission" date="2017-09" db="EMBL/GenBank/DDBJ databases">
        <authorList>
            <person name="Varghese N."/>
            <person name="Submissions S."/>
        </authorList>
    </citation>
    <scope>NUCLEOTIDE SEQUENCE [LARGE SCALE GENOMIC DNA]</scope>
    <source>
        <strain evidence="3">CGMCC 1.12461</strain>
    </source>
</reference>
<dbReference type="RefSeq" id="WP_097110532.1">
    <property type="nucleotide sequence ID" value="NZ_OBEB01000002.1"/>
</dbReference>
<organism evidence="2 3">
    <name type="scientific">Arsukibacterium tuosuense</name>
    <dbReference type="NCBI Taxonomy" id="1323745"/>
    <lineage>
        <taxon>Bacteria</taxon>
        <taxon>Pseudomonadati</taxon>
        <taxon>Pseudomonadota</taxon>
        <taxon>Gammaproteobacteria</taxon>
        <taxon>Chromatiales</taxon>
        <taxon>Chromatiaceae</taxon>
        <taxon>Arsukibacterium</taxon>
    </lineage>
</organism>
<dbReference type="PANTHER" id="PTHR43364:SF1">
    <property type="entry name" value="OXIDOREDUCTASE YDHF"/>
    <property type="match status" value="1"/>
</dbReference>
<gene>
    <name evidence="2" type="ORF">SAMN06297280_1239</name>
</gene>
<dbReference type="PANTHER" id="PTHR43364">
    <property type="entry name" value="NADH-SPECIFIC METHYLGLYOXAL REDUCTASE-RELATED"/>
    <property type="match status" value="1"/>
</dbReference>
<dbReference type="InterPro" id="IPR023210">
    <property type="entry name" value="NADP_OxRdtase_dom"/>
</dbReference>
<evidence type="ECO:0000259" key="1">
    <source>
        <dbReference type="Pfam" id="PF00248"/>
    </source>
</evidence>